<keyword evidence="9" id="KW-1133">Transmembrane helix</keyword>
<evidence type="ECO:0000256" key="6">
    <source>
        <dbReference type="ARBA" id="ARBA00022777"/>
    </source>
</evidence>
<name>A0A5N0T674_9GAMM</name>
<evidence type="ECO:0000256" key="9">
    <source>
        <dbReference type="SAM" id="Phobius"/>
    </source>
</evidence>
<feature type="transmembrane region" description="Helical" evidence="9">
    <location>
        <begin position="144"/>
        <end position="160"/>
    </location>
</feature>
<evidence type="ECO:0000256" key="7">
    <source>
        <dbReference type="ARBA" id="ARBA00022840"/>
    </source>
</evidence>
<dbReference type="EC" id="2.7.13.3" evidence="2"/>
<feature type="transmembrane region" description="Helical" evidence="9">
    <location>
        <begin position="54"/>
        <end position="73"/>
    </location>
</feature>
<evidence type="ECO:0000256" key="4">
    <source>
        <dbReference type="ARBA" id="ARBA00022679"/>
    </source>
</evidence>
<dbReference type="EMBL" id="VYXP01000013">
    <property type="protein sequence ID" value="KAA9129647.1"/>
    <property type="molecule type" value="Genomic_DNA"/>
</dbReference>
<dbReference type="SUPFAM" id="SSF55874">
    <property type="entry name" value="ATPase domain of HSP90 chaperone/DNA topoisomerase II/histidine kinase"/>
    <property type="match status" value="1"/>
</dbReference>
<organism evidence="11 12">
    <name type="scientific">Marinihelvus fidelis</name>
    <dbReference type="NCBI Taxonomy" id="2613842"/>
    <lineage>
        <taxon>Bacteria</taxon>
        <taxon>Pseudomonadati</taxon>
        <taxon>Pseudomonadota</taxon>
        <taxon>Gammaproteobacteria</taxon>
        <taxon>Chromatiales</taxon>
        <taxon>Wenzhouxiangellaceae</taxon>
        <taxon>Marinihelvus</taxon>
    </lineage>
</organism>
<dbReference type="GO" id="GO:0046983">
    <property type="term" value="F:protein dimerization activity"/>
    <property type="evidence" value="ECO:0007669"/>
    <property type="project" value="InterPro"/>
</dbReference>
<dbReference type="Pfam" id="PF07730">
    <property type="entry name" value="HisKA_3"/>
    <property type="match status" value="1"/>
</dbReference>
<proteinExistence type="predicted"/>
<evidence type="ECO:0000256" key="1">
    <source>
        <dbReference type="ARBA" id="ARBA00000085"/>
    </source>
</evidence>
<keyword evidence="9" id="KW-0472">Membrane</keyword>
<dbReference type="Gene3D" id="3.30.565.10">
    <property type="entry name" value="Histidine kinase-like ATPase, C-terminal domain"/>
    <property type="match status" value="1"/>
</dbReference>
<dbReference type="InterPro" id="IPR050482">
    <property type="entry name" value="Sensor_HK_TwoCompSys"/>
</dbReference>
<dbReference type="GO" id="GO:0016020">
    <property type="term" value="C:membrane"/>
    <property type="evidence" value="ECO:0007669"/>
    <property type="project" value="InterPro"/>
</dbReference>
<dbReference type="GO" id="GO:0000155">
    <property type="term" value="F:phosphorelay sensor kinase activity"/>
    <property type="evidence" value="ECO:0007669"/>
    <property type="project" value="InterPro"/>
</dbReference>
<evidence type="ECO:0000313" key="11">
    <source>
        <dbReference type="EMBL" id="KAA9129647.1"/>
    </source>
</evidence>
<keyword evidence="4" id="KW-0808">Transferase</keyword>
<keyword evidence="3" id="KW-0597">Phosphoprotein</keyword>
<evidence type="ECO:0000259" key="10">
    <source>
        <dbReference type="PROSITE" id="PS50109"/>
    </source>
</evidence>
<dbReference type="Proteomes" id="UP000325372">
    <property type="component" value="Unassembled WGS sequence"/>
</dbReference>
<keyword evidence="5" id="KW-0547">Nucleotide-binding</keyword>
<dbReference type="PROSITE" id="PS50109">
    <property type="entry name" value="HIS_KIN"/>
    <property type="match status" value="1"/>
</dbReference>
<dbReference type="Gene3D" id="1.20.5.1930">
    <property type="match status" value="1"/>
</dbReference>
<evidence type="ECO:0000256" key="3">
    <source>
        <dbReference type="ARBA" id="ARBA00022553"/>
    </source>
</evidence>
<dbReference type="RefSeq" id="WP_150865507.1">
    <property type="nucleotide sequence ID" value="NZ_VYXP01000013.1"/>
</dbReference>
<comment type="caution">
    <text evidence="11">The sequence shown here is derived from an EMBL/GenBank/DDBJ whole genome shotgun (WGS) entry which is preliminary data.</text>
</comment>
<keyword evidence="9" id="KW-0812">Transmembrane</keyword>
<accession>A0A5N0T674</accession>
<feature type="domain" description="Histidine kinase" evidence="10">
    <location>
        <begin position="308"/>
        <end position="402"/>
    </location>
</feature>
<dbReference type="InterPro" id="IPR003594">
    <property type="entry name" value="HATPase_dom"/>
</dbReference>
<protein>
    <recommendedName>
        <fullName evidence="2">histidine kinase</fullName>
        <ecNumber evidence="2">2.7.13.3</ecNumber>
    </recommendedName>
</protein>
<dbReference type="AlphaFoldDB" id="A0A5N0T674"/>
<dbReference type="PANTHER" id="PTHR24421">
    <property type="entry name" value="NITRATE/NITRITE SENSOR PROTEIN NARX-RELATED"/>
    <property type="match status" value="1"/>
</dbReference>
<evidence type="ECO:0000256" key="2">
    <source>
        <dbReference type="ARBA" id="ARBA00012438"/>
    </source>
</evidence>
<keyword evidence="7" id="KW-0067">ATP-binding</keyword>
<keyword evidence="8" id="KW-0902">Two-component regulatory system</keyword>
<keyword evidence="12" id="KW-1185">Reference proteome</keyword>
<dbReference type="InterPro" id="IPR011712">
    <property type="entry name" value="Sig_transdc_His_kin_sub3_dim/P"/>
</dbReference>
<feature type="transmembrane region" description="Helical" evidence="9">
    <location>
        <begin position="85"/>
        <end position="109"/>
    </location>
</feature>
<comment type="catalytic activity">
    <reaction evidence="1">
        <text>ATP + protein L-histidine = ADP + protein N-phospho-L-histidine.</text>
        <dbReference type="EC" id="2.7.13.3"/>
    </reaction>
</comment>
<evidence type="ECO:0000313" key="12">
    <source>
        <dbReference type="Proteomes" id="UP000325372"/>
    </source>
</evidence>
<dbReference type="CDD" id="cd16917">
    <property type="entry name" value="HATPase_UhpB-NarQ-NarX-like"/>
    <property type="match status" value="1"/>
</dbReference>
<evidence type="ECO:0000256" key="8">
    <source>
        <dbReference type="ARBA" id="ARBA00023012"/>
    </source>
</evidence>
<dbReference type="InterPro" id="IPR005467">
    <property type="entry name" value="His_kinase_dom"/>
</dbReference>
<gene>
    <name evidence="11" type="ORF">F3N42_14885</name>
</gene>
<dbReference type="SMART" id="SM00387">
    <property type="entry name" value="HATPase_c"/>
    <property type="match status" value="1"/>
</dbReference>
<evidence type="ECO:0000256" key="5">
    <source>
        <dbReference type="ARBA" id="ARBA00022741"/>
    </source>
</evidence>
<keyword evidence="6 11" id="KW-0418">Kinase</keyword>
<dbReference type="GO" id="GO:0005524">
    <property type="term" value="F:ATP binding"/>
    <property type="evidence" value="ECO:0007669"/>
    <property type="project" value="UniProtKB-KW"/>
</dbReference>
<reference evidence="11 12" key="1">
    <citation type="submission" date="2019-09" db="EMBL/GenBank/DDBJ databases">
        <title>Wenzhouxiangella sp. Genome sequencing and assembly.</title>
        <authorList>
            <person name="Zhang R."/>
        </authorList>
    </citation>
    <scope>NUCLEOTIDE SEQUENCE [LARGE SCALE GENOMIC DNA]</scope>
    <source>
        <strain evidence="11 12">W260</strain>
    </source>
</reference>
<dbReference type="PANTHER" id="PTHR24421:SF10">
    <property type="entry name" value="NITRATE_NITRITE SENSOR PROTEIN NARQ"/>
    <property type="match status" value="1"/>
</dbReference>
<dbReference type="InterPro" id="IPR036890">
    <property type="entry name" value="HATPase_C_sf"/>
</dbReference>
<dbReference type="Pfam" id="PF02518">
    <property type="entry name" value="HATPase_c"/>
    <property type="match status" value="1"/>
</dbReference>
<feature type="transmembrane region" description="Helical" evidence="9">
    <location>
        <begin position="20"/>
        <end position="42"/>
    </location>
</feature>
<sequence>MNGSVHADRVWQPLRGPFQRWPHGADLVIAAASFALTLMLWSSGGEDDGVRIETLTDVATFACVFVGNFALLWRRSHPVTVHGVVLAASILAYLGSMTSGVFALVFSLYALGRYTADDRQSLLGMLAALAWVATDLMVLGTPSVGSVIAAGLVMLLWYIGRRVRFRGEYLRVLEERAAALEREKTAGAERAVAEERTRIARELHDVVAHQLSLMTVQAGAAQTVARTDPDAAAEAMTAVQRAGRQALAEMRHLLGVLRPAADGDKLGPQPGAADLPRLVERVNEAGPTVTLQMPKDLPGLPARLDLAIYRIIQEALTNVIKHAGAGASATARVDQREAQIEISVVNSGGGVPAQNADLPAHQRQGHGLVGMRERVEMLGGTVAAGPAEDGGFEVRATLPLAGDEP</sequence>